<dbReference type="EMBL" id="VSRR010002263">
    <property type="protein sequence ID" value="MPC30478.1"/>
    <property type="molecule type" value="Genomic_DNA"/>
</dbReference>
<sequence length="133" mass="14117">MEHNARTVKTDSRGTTQAAHIGLEGMESSEDGRVACTAVACMVGEQPLQAPCPCLTAAHEWAALITLGEIRLVQEGCANWCMLGIREANTGVGRVEAAWVVGGVAGIQGKGGHWQVMQELTLTSHTYDGKKNK</sequence>
<accession>A0A5B7E9Y8</accession>
<dbReference type="AlphaFoldDB" id="A0A5B7E9Y8"/>
<keyword evidence="2" id="KW-1185">Reference proteome</keyword>
<name>A0A5B7E9Y8_PORTR</name>
<gene>
    <name evidence="1" type="ORF">E2C01_023745</name>
</gene>
<reference evidence="1 2" key="1">
    <citation type="submission" date="2019-05" db="EMBL/GenBank/DDBJ databases">
        <title>Another draft genome of Portunus trituberculatus and its Hox gene families provides insights of decapod evolution.</title>
        <authorList>
            <person name="Jeong J.-H."/>
            <person name="Song I."/>
            <person name="Kim S."/>
            <person name="Choi T."/>
            <person name="Kim D."/>
            <person name="Ryu S."/>
            <person name="Kim W."/>
        </authorList>
    </citation>
    <scope>NUCLEOTIDE SEQUENCE [LARGE SCALE GENOMIC DNA]</scope>
    <source>
        <tissue evidence="1">Muscle</tissue>
    </source>
</reference>
<comment type="caution">
    <text evidence="1">The sequence shown here is derived from an EMBL/GenBank/DDBJ whole genome shotgun (WGS) entry which is preliminary data.</text>
</comment>
<dbReference type="Proteomes" id="UP000324222">
    <property type="component" value="Unassembled WGS sequence"/>
</dbReference>
<evidence type="ECO:0000313" key="2">
    <source>
        <dbReference type="Proteomes" id="UP000324222"/>
    </source>
</evidence>
<organism evidence="1 2">
    <name type="scientific">Portunus trituberculatus</name>
    <name type="common">Swimming crab</name>
    <name type="synonym">Neptunus trituberculatus</name>
    <dbReference type="NCBI Taxonomy" id="210409"/>
    <lineage>
        <taxon>Eukaryota</taxon>
        <taxon>Metazoa</taxon>
        <taxon>Ecdysozoa</taxon>
        <taxon>Arthropoda</taxon>
        <taxon>Crustacea</taxon>
        <taxon>Multicrustacea</taxon>
        <taxon>Malacostraca</taxon>
        <taxon>Eumalacostraca</taxon>
        <taxon>Eucarida</taxon>
        <taxon>Decapoda</taxon>
        <taxon>Pleocyemata</taxon>
        <taxon>Brachyura</taxon>
        <taxon>Eubrachyura</taxon>
        <taxon>Portunoidea</taxon>
        <taxon>Portunidae</taxon>
        <taxon>Portuninae</taxon>
        <taxon>Portunus</taxon>
    </lineage>
</organism>
<protein>
    <submittedName>
        <fullName evidence="1">Uncharacterized protein</fullName>
    </submittedName>
</protein>
<proteinExistence type="predicted"/>
<evidence type="ECO:0000313" key="1">
    <source>
        <dbReference type="EMBL" id="MPC30478.1"/>
    </source>
</evidence>